<keyword evidence="2" id="KW-1185">Reference proteome</keyword>
<dbReference type="InterPro" id="IPR010985">
    <property type="entry name" value="Ribbon_hlx_hlx"/>
</dbReference>
<dbReference type="Gene3D" id="1.20.5.780">
    <property type="entry name" value="Single helix bin"/>
    <property type="match status" value="1"/>
</dbReference>
<dbReference type="EMBL" id="ONZF01000019">
    <property type="protein sequence ID" value="SPJ26387.1"/>
    <property type="molecule type" value="Genomic_DNA"/>
</dbReference>
<proteinExistence type="predicted"/>
<sequence length="107" mass="11482">MPSTKPVMKIRLDPEEKAAIEAAAREAGLSVSQFVLQCSLRKGARFTQRTDPLVLNLTERAVAAVEQIAADQSKDTAPITAASNLATADRLIADIGKLRAMFEGSTR</sequence>
<evidence type="ECO:0000313" key="1">
    <source>
        <dbReference type="EMBL" id="SPJ26387.1"/>
    </source>
</evidence>
<dbReference type="Proteomes" id="UP000244912">
    <property type="component" value="Unassembled WGS sequence"/>
</dbReference>
<name>A0A2R8C1T5_9RHOB</name>
<protein>
    <submittedName>
        <fullName evidence="1">Uncharacterized protein</fullName>
    </submittedName>
</protein>
<reference evidence="1 2" key="1">
    <citation type="submission" date="2018-03" db="EMBL/GenBank/DDBJ databases">
        <authorList>
            <person name="Keele B.F."/>
        </authorList>
    </citation>
    <scope>NUCLEOTIDE SEQUENCE [LARGE SCALE GENOMIC DNA]</scope>
    <source>
        <strain evidence="1 2">CECT 8504</strain>
    </source>
</reference>
<dbReference type="Pfam" id="PF21983">
    <property type="entry name" value="NikA-like"/>
    <property type="match status" value="1"/>
</dbReference>
<organism evidence="1 2">
    <name type="scientific">Palleronia abyssalis</name>
    <dbReference type="NCBI Taxonomy" id="1501240"/>
    <lineage>
        <taxon>Bacteria</taxon>
        <taxon>Pseudomonadati</taxon>
        <taxon>Pseudomonadota</taxon>
        <taxon>Alphaproteobacteria</taxon>
        <taxon>Rhodobacterales</taxon>
        <taxon>Roseobacteraceae</taxon>
        <taxon>Palleronia</taxon>
    </lineage>
</organism>
<dbReference type="GO" id="GO:0006355">
    <property type="term" value="P:regulation of DNA-templated transcription"/>
    <property type="evidence" value="ECO:0007669"/>
    <property type="project" value="InterPro"/>
</dbReference>
<accession>A0A2R8C1T5</accession>
<dbReference type="InterPro" id="IPR053842">
    <property type="entry name" value="NikA-like"/>
</dbReference>
<dbReference type="AlphaFoldDB" id="A0A2R8C1T5"/>
<dbReference type="RefSeq" id="WP_181375909.1">
    <property type="nucleotide sequence ID" value="NZ_ONZF01000019.1"/>
</dbReference>
<dbReference type="SUPFAM" id="SSF47598">
    <property type="entry name" value="Ribbon-helix-helix"/>
    <property type="match status" value="1"/>
</dbReference>
<gene>
    <name evidence="1" type="ORF">PAA8504_04245</name>
</gene>
<evidence type="ECO:0000313" key="2">
    <source>
        <dbReference type="Proteomes" id="UP000244912"/>
    </source>
</evidence>